<evidence type="ECO:0000256" key="1">
    <source>
        <dbReference type="SAM" id="SignalP"/>
    </source>
</evidence>
<feature type="signal peptide" evidence="1">
    <location>
        <begin position="1"/>
        <end position="18"/>
    </location>
</feature>
<dbReference type="AlphaFoldDB" id="A0A840CUQ9"/>
<accession>A0A840CUQ9</accession>
<keyword evidence="1" id="KW-0732">Signal</keyword>
<keyword evidence="3" id="KW-1185">Reference proteome</keyword>
<comment type="caution">
    <text evidence="2">The sequence shown here is derived from an EMBL/GenBank/DDBJ whole genome shotgun (WGS) entry which is preliminary data.</text>
</comment>
<feature type="chain" id="PRO_5032407959" evidence="1">
    <location>
        <begin position="19"/>
        <end position="82"/>
    </location>
</feature>
<dbReference type="RefSeq" id="WP_148298289.1">
    <property type="nucleotide sequence ID" value="NZ_JACIER010000005.1"/>
</dbReference>
<reference evidence="2" key="1">
    <citation type="submission" date="2020-08" db="EMBL/GenBank/DDBJ databases">
        <title>Genomic Encyclopedia of Type Strains, Phase IV (KMG-IV): sequencing the most valuable type-strain genomes for metagenomic binning, comparative biology and taxonomic classification.</title>
        <authorList>
            <person name="Goeker M."/>
        </authorList>
    </citation>
    <scope>NUCLEOTIDE SEQUENCE [LARGE SCALE GENOMIC DNA]</scope>
    <source>
        <strain evidence="2">DSM 105720</strain>
    </source>
</reference>
<gene>
    <name evidence="2" type="ORF">GGR06_001583</name>
</gene>
<sequence>MKTILLTIVLIFSLSASAKVVRVETKTISSFITEKKNGKTSFFIELKNGNRLVLHTASQLHAVQQVFWFKSVMEIDVKGISK</sequence>
<organism evidence="2 3">
    <name type="scientific">Bacteroides reticulotermitis</name>
    <dbReference type="NCBI Taxonomy" id="1133319"/>
    <lineage>
        <taxon>Bacteria</taxon>
        <taxon>Pseudomonadati</taxon>
        <taxon>Bacteroidota</taxon>
        <taxon>Bacteroidia</taxon>
        <taxon>Bacteroidales</taxon>
        <taxon>Bacteroidaceae</taxon>
        <taxon>Bacteroides</taxon>
    </lineage>
</organism>
<dbReference type="EMBL" id="JACIER010000005">
    <property type="protein sequence ID" value="MBB4043797.1"/>
    <property type="molecule type" value="Genomic_DNA"/>
</dbReference>
<proteinExistence type="predicted"/>
<protein>
    <submittedName>
        <fullName evidence="2">Membrane protein YkgB</fullName>
    </submittedName>
</protein>
<name>A0A840CUQ9_9BACE</name>
<evidence type="ECO:0000313" key="2">
    <source>
        <dbReference type="EMBL" id="MBB4043797.1"/>
    </source>
</evidence>
<dbReference type="Proteomes" id="UP000560658">
    <property type="component" value="Unassembled WGS sequence"/>
</dbReference>
<evidence type="ECO:0000313" key="3">
    <source>
        <dbReference type="Proteomes" id="UP000560658"/>
    </source>
</evidence>